<name>A0A4X2JXW6_VOMUR</name>
<dbReference type="Proteomes" id="UP000314987">
    <property type="component" value="Unassembled WGS sequence"/>
</dbReference>
<feature type="compositionally biased region" description="Polar residues" evidence="1">
    <location>
        <begin position="1"/>
        <end position="14"/>
    </location>
</feature>
<organism evidence="2 3">
    <name type="scientific">Vombatus ursinus</name>
    <name type="common">Common wombat</name>
    <dbReference type="NCBI Taxonomy" id="29139"/>
    <lineage>
        <taxon>Eukaryota</taxon>
        <taxon>Metazoa</taxon>
        <taxon>Chordata</taxon>
        <taxon>Craniata</taxon>
        <taxon>Vertebrata</taxon>
        <taxon>Euteleostomi</taxon>
        <taxon>Mammalia</taxon>
        <taxon>Metatheria</taxon>
        <taxon>Diprotodontia</taxon>
        <taxon>Vombatidae</taxon>
        <taxon>Vombatus</taxon>
    </lineage>
</organism>
<dbReference type="GeneTree" id="ENSGT01010000228981"/>
<proteinExistence type="predicted"/>
<dbReference type="STRING" id="29139.ENSVURP00010002686"/>
<evidence type="ECO:0000313" key="3">
    <source>
        <dbReference type="Proteomes" id="UP000314987"/>
    </source>
</evidence>
<reference evidence="2" key="2">
    <citation type="submission" date="2025-08" db="UniProtKB">
        <authorList>
            <consortium name="Ensembl"/>
        </authorList>
    </citation>
    <scope>IDENTIFICATION</scope>
</reference>
<keyword evidence="3" id="KW-1185">Reference proteome</keyword>
<accession>A0A4X2JXW6</accession>
<protein>
    <submittedName>
        <fullName evidence="2">Uncharacterized protein</fullName>
    </submittedName>
</protein>
<dbReference type="AlphaFoldDB" id="A0A4X2JXW6"/>
<sequence>MTDTVLDPQQGNSSKEMDGLCPQMLLLPLPLSDRGVPGPVQSPSYSDTLPPLPTNSNCLLVEATAAEGNTGSMEIFVEAVTGDLSQSAPGETPATERSSVEGKLSKGAGSSLPGGKPVEEEEEKEENGKDLLSPEEKEEKKKEEDESEAKGGSSKKVQKTRKGTRQFKGNFISPGALVGNALRFTKYVLSLG</sequence>
<feature type="region of interest" description="Disordered" evidence="1">
    <location>
        <begin position="1"/>
        <end position="51"/>
    </location>
</feature>
<evidence type="ECO:0000256" key="1">
    <source>
        <dbReference type="SAM" id="MobiDB-lite"/>
    </source>
</evidence>
<feature type="compositionally biased region" description="Basic residues" evidence="1">
    <location>
        <begin position="156"/>
        <end position="165"/>
    </location>
</feature>
<reference evidence="3" key="1">
    <citation type="submission" date="2018-12" db="EMBL/GenBank/DDBJ databases">
        <authorList>
            <person name="Yazar S."/>
        </authorList>
    </citation>
    <scope>NUCLEOTIDE SEQUENCE [LARGE SCALE GENOMIC DNA]</scope>
</reference>
<reference evidence="2" key="3">
    <citation type="submission" date="2025-09" db="UniProtKB">
        <authorList>
            <consortium name="Ensembl"/>
        </authorList>
    </citation>
    <scope>IDENTIFICATION</scope>
</reference>
<feature type="region of interest" description="Disordered" evidence="1">
    <location>
        <begin position="84"/>
        <end position="173"/>
    </location>
</feature>
<feature type="compositionally biased region" description="Basic and acidic residues" evidence="1">
    <location>
        <begin position="126"/>
        <end position="144"/>
    </location>
</feature>
<evidence type="ECO:0000313" key="2">
    <source>
        <dbReference type="Ensembl" id="ENSVURP00010002686.1"/>
    </source>
</evidence>
<dbReference type="Ensembl" id="ENSVURT00010003043.1">
    <property type="protein sequence ID" value="ENSVURP00010002686.1"/>
    <property type="gene ID" value="ENSVURG00010002205.1"/>
</dbReference>